<reference evidence="2" key="1">
    <citation type="submission" date="2017-12" db="EMBL/GenBank/DDBJ databases">
        <title>FDA dAtabase for Regulatory Grade micrObial Sequences (FDA-ARGOS): Supporting development and validation of Infectious Disease Dx tests.</title>
        <authorList>
            <person name="Campos J."/>
            <person name="Goldberg B."/>
            <person name="Tallon L."/>
            <person name="Sadzewicz L."/>
            <person name="Sengamalay N."/>
            <person name="Ott S."/>
            <person name="Godinez A."/>
            <person name="Nagaraj S."/>
            <person name="Vyas G."/>
            <person name="Aluvathingal J."/>
            <person name="Nadendla S."/>
            <person name="Geyer C."/>
            <person name="Nandy P."/>
            <person name="Hobson J."/>
            <person name="Sichtig H."/>
        </authorList>
    </citation>
    <scope>NUCLEOTIDE SEQUENCE</scope>
    <source>
        <strain evidence="2">FDAARGOS_252</strain>
    </source>
</reference>
<evidence type="ECO:0000313" key="2">
    <source>
        <dbReference type="EMBL" id="ARC38122.1"/>
    </source>
</evidence>
<dbReference type="STRING" id="147645.A6J80_18750"/>
<dbReference type="EMBL" id="CP020442">
    <property type="protein sequence ID" value="ARC38122.1"/>
    <property type="molecule type" value="Genomic_DNA"/>
</dbReference>
<dbReference type="Gene3D" id="3.30.565.10">
    <property type="entry name" value="Histidine kinase-like ATPase, C-terminal domain"/>
    <property type="match status" value="1"/>
</dbReference>
<dbReference type="RefSeq" id="WP_080622532.1">
    <property type="nucleotide sequence ID" value="NZ_CAWMZI010000001.1"/>
</dbReference>
<dbReference type="InterPro" id="IPR036890">
    <property type="entry name" value="HATPase_C_sf"/>
</dbReference>
<evidence type="ECO:0000256" key="1">
    <source>
        <dbReference type="SAM" id="MobiDB-lite"/>
    </source>
</evidence>
<sequence length="694" mass="78609">MAGEEHVSVAVRDDFLARQTKAKPIPALAELLWNSLDGDATDVSVEFVYEDLAGGMSKIVVYDNGDGFSRNDARALFGNLGGSWKRHIRQTKRNHRMIHGQEGRGRYKAFALGQSATWKVCYDEPSGRKAFEVKLLEADLTDVTITEEAPAPSRSTGVIVEISDLRRDFRTFESDEGVQDMNEIFALYLMNYRGVSISIAGQRLDPEKAIASHHRVSLPPIETREGARHSVELEVIEWRTDARRVLYLCSASGFPFDQVETRFHVPGFSFSAYLKSTYVEELHNEERVALSEMDPLLTAAVENARSAIKDYFREKAAEKARSLVDEWIAEDVYPYRGEPQNAVEKVERQVFDIVAVQVQELAPDLAISSAKAKALHLRMLRNAIERGPEELQLILKEVLDLPARKQKELATLLQETTLSAIITAAKTVADRLKFISALESIVFDPETKGRLKERTQLHKILAENTWIFGEEYNLWVSDKDLRRVLEKHRDYLDPDISIDEPVKVIGKARGIIDLMFSRSTRRHRANDIEHMIVELKAPRVKIGAKEITQAKQYAIAVTSDERFSTVDGVRWHFWLVSNAYDDFAKHEIESGPDRERRLIAKGPRHIVGIKTWGELIEDNRARLQFFQEHLQHSADESTAIKYLQEKHSQYLEGVIVEEPDESNGDESATDASENPEQPAHPSAPPTAPSGERPH</sequence>
<dbReference type="KEGG" id="pye:A6J80_18750"/>
<evidence type="ECO:0000313" key="3">
    <source>
        <dbReference type="Proteomes" id="UP000191257"/>
    </source>
</evidence>
<feature type="compositionally biased region" description="Acidic residues" evidence="1">
    <location>
        <begin position="655"/>
        <end position="668"/>
    </location>
</feature>
<proteinExistence type="predicted"/>
<protein>
    <submittedName>
        <fullName evidence="2">Uncharacterized protein</fullName>
    </submittedName>
</protein>
<keyword evidence="3" id="KW-1185">Reference proteome</keyword>
<dbReference type="SUPFAM" id="SSF55874">
    <property type="entry name" value="ATPase domain of HSP90 chaperone/DNA topoisomerase II/histidine kinase"/>
    <property type="match status" value="1"/>
</dbReference>
<dbReference type="AlphaFoldDB" id="A0A1V0GWD4"/>
<feature type="region of interest" description="Disordered" evidence="1">
    <location>
        <begin position="654"/>
        <end position="694"/>
    </location>
</feature>
<dbReference type="Pfam" id="PF13589">
    <property type="entry name" value="HATPase_c_3"/>
    <property type="match status" value="1"/>
</dbReference>
<organism evidence="2 3">
    <name type="scientific">Paracoccus yeei</name>
    <dbReference type="NCBI Taxonomy" id="147645"/>
    <lineage>
        <taxon>Bacteria</taxon>
        <taxon>Pseudomonadati</taxon>
        <taxon>Pseudomonadota</taxon>
        <taxon>Alphaproteobacteria</taxon>
        <taxon>Rhodobacterales</taxon>
        <taxon>Paracoccaceae</taxon>
        <taxon>Paracoccus</taxon>
    </lineage>
</organism>
<name>A0A1V0GWD4_9RHOB</name>
<gene>
    <name evidence="2" type="ORF">A6J80_18750</name>
</gene>
<dbReference type="Proteomes" id="UP000191257">
    <property type="component" value="Chromosome"/>
</dbReference>
<accession>A0A1V0GWD4</accession>